<accession>A0A1M7UYD9</accession>
<keyword evidence="1" id="KW-1133">Transmembrane helix</keyword>
<sequence>MKKIMDKVNEGTIRLYIQGRMGKEKLIAVLSDQRGAGESDSTSAAVKILTSVVLGGLVLAGLYALFSGTVLPNLKSRIESMFNYGG</sequence>
<evidence type="ECO:0000313" key="3">
    <source>
        <dbReference type="Proteomes" id="UP000184010"/>
    </source>
</evidence>
<keyword evidence="1" id="KW-0472">Membrane</keyword>
<dbReference type="STRING" id="1121395.SAMN02745215_05038"/>
<keyword evidence="1" id="KW-0812">Transmembrane</keyword>
<proteinExistence type="predicted"/>
<dbReference type="Pfam" id="PF19629">
    <property type="entry name" value="DUF6133"/>
    <property type="match status" value="1"/>
</dbReference>
<protein>
    <submittedName>
        <fullName evidence="2">Uncharacterized protein</fullName>
    </submittedName>
</protein>
<feature type="transmembrane region" description="Helical" evidence="1">
    <location>
        <begin position="48"/>
        <end position="71"/>
    </location>
</feature>
<name>A0A1M7UYD9_9FIRM</name>
<dbReference type="InterPro" id="IPR045765">
    <property type="entry name" value="DUF6133"/>
</dbReference>
<reference evidence="3" key="1">
    <citation type="submission" date="2016-12" db="EMBL/GenBank/DDBJ databases">
        <authorList>
            <person name="Varghese N."/>
            <person name="Submissions S."/>
        </authorList>
    </citation>
    <scope>NUCLEOTIDE SEQUENCE [LARGE SCALE GENOMIC DNA]</scope>
    <source>
        <strain evidence="3">DSM 11544</strain>
    </source>
</reference>
<keyword evidence="3" id="KW-1185">Reference proteome</keyword>
<gene>
    <name evidence="2" type="ORF">SAMN02745215_05038</name>
</gene>
<organism evidence="2 3">
    <name type="scientific">Desulfitobacterium chlororespirans DSM 11544</name>
    <dbReference type="NCBI Taxonomy" id="1121395"/>
    <lineage>
        <taxon>Bacteria</taxon>
        <taxon>Bacillati</taxon>
        <taxon>Bacillota</taxon>
        <taxon>Clostridia</taxon>
        <taxon>Eubacteriales</taxon>
        <taxon>Desulfitobacteriaceae</taxon>
        <taxon>Desulfitobacterium</taxon>
    </lineage>
</organism>
<dbReference type="RefSeq" id="WP_072775108.1">
    <property type="nucleotide sequence ID" value="NZ_FRDN01000021.1"/>
</dbReference>
<evidence type="ECO:0000313" key="2">
    <source>
        <dbReference type="EMBL" id="SHN87936.1"/>
    </source>
</evidence>
<evidence type="ECO:0000256" key="1">
    <source>
        <dbReference type="SAM" id="Phobius"/>
    </source>
</evidence>
<dbReference type="Proteomes" id="UP000184010">
    <property type="component" value="Unassembled WGS sequence"/>
</dbReference>
<dbReference type="AlphaFoldDB" id="A0A1M7UYD9"/>
<dbReference type="EMBL" id="FRDN01000021">
    <property type="protein sequence ID" value="SHN87936.1"/>
    <property type="molecule type" value="Genomic_DNA"/>
</dbReference>